<dbReference type="Proteomes" id="UP000030759">
    <property type="component" value="Unassembled WGS sequence"/>
</dbReference>
<protein>
    <submittedName>
        <fullName evidence="2">Neuron navigator 2 isoform 2</fullName>
        <ecNumber evidence="2">3.6.1.1</ecNumber>
    </submittedName>
</protein>
<evidence type="ECO:0000313" key="3">
    <source>
        <dbReference type="Proteomes" id="UP000030759"/>
    </source>
</evidence>
<feature type="compositionally biased region" description="Polar residues" evidence="1">
    <location>
        <begin position="1"/>
        <end position="10"/>
    </location>
</feature>
<gene>
    <name evidence="2" type="ORF">H671_3g11124</name>
</gene>
<evidence type="ECO:0000313" key="2">
    <source>
        <dbReference type="EMBL" id="ERE77360.1"/>
    </source>
</evidence>
<accession>A0A061I9U3</accession>
<dbReference type="EMBL" id="KE673450">
    <property type="protein sequence ID" value="ERE77360.1"/>
    <property type="molecule type" value="Genomic_DNA"/>
</dbReference>
<organism evidence="2 3">
    <name type="scientific">Cricetulus griseus</name>
    <name type="common">Chinese hamster</name>
    <name type="synonym">Cricetulus barabensis griseus</name>
    <dbReference type="NCBI Taxonomy" id="10029"/>
    <lineage>
        <taxon>Eukaryota</taxon>
        <taxon>Metazoa</taxon>
        <taxon>Chordata</taxon>
        <taxon>Craniata</taxon>
        <taxon>Vertebrata</taxon>
        <taxon>Euteleostomi</taxon>
        <taxon>Mammalia</taxon>
        <taxon>Eutheria</taxon>
        <taxon>Euarchontoglires</taxon>
        <taxon>Glires</taxon>
        <taxon>Rodentia</taxon>
        <taxon>Myomorpha</taxon>
        <taxon>Muroidea</taxon>
        <taxon>Cricetidae</taxon>
        <taxon>Cricetinae</taxon>
        <taxon>Cricetulus</taxon>
    </lineage>
</organism>
<dbReference type="AlphaFoldDB" id="A0A061I9U3"/>
<name>A0A061I9U3_CRIGR</name>
<proteinExistence type="predicted"/>
<dbReference type="EC" id="3.6.1.1" evidence="2"/>
<dbReference type="GO" id="GO:0004427">
    <property type="term" value="F:inorganic diphosphate phosphatase activity"/>
    <property type="evidence" value="ECO:0007669"/>
    <property type="project" value="UniProtKB-EC"/>
</dbReference>
<evidence type="ECO:0000256" key="1">
    <source>
        <dbReference type="SAM" id="MobiDB-lite"/>
    </source>
</evidence>
<keyword evidence="2" id="KW-0378">Hydrolase</keyword>
<reference evidence="3" key="1">
    <citation type="journal article" date="2013" name="Nat. Biotechnol.">
        <title>Chinese hamster genome sequenced from sorted chromosomes.</title>
        <authorList>
            <person name="Brinkrolf K."/>
            <person name="Rupp O."/>
            <person name="Laux H."/>
            <person name="Kollin F."/>
            <person name="Ernst W."/>
            <person name="Linke B."/>
            <person name="Kofler R."/>
            <person name="Romand S."/>
            <person name="Hesse F."/>
            <person name="Budach W.E."/>
            <person name="Galosy S."/>
            <person name="Muller D."/>
            <person name="Noll T."/>
            <person name="Wienberg J."/>
            <person name="Jostock T."/>
            <person name="Leonard M."/>
            <person name="Grillari J."/>
            <person name="Tauch A."/>
            <person name="Goesmann A."/>
            <person name="Helk B."/>
            <person name="Mott J.E."/>
            <person name="Puhler A."/>
            <person name="Borth N."/>
        </authorList>
    </citation>
    <scope>NUCLEOTIDE SEQUENCE [LARGE SCALE GENOMIC DNA]</scope>
    <source>
        <strain evidence="3">17A/GY</strain>
    </source>
</reference>
<feature type="region of interest" description="Disordered" evidence="1">
    <location>
        <begin position="1"/>
        <end position="28"/>
    </location>
</feature>
<sequence length="118" mass="12815">MESISESSQQQKRKAVTHGLEDQKRNRVLHSKLSMEELTLSGLPALISSTLTVCSLAEPLDHLIKSSLLSLASLDARKGVECSAIGVADSYELSSRCWELNPGPLQEQPVLLTSEPPC</sequence>